<dbReference type="Proteomes" id="UP000008514">
    <property type="component" value="Chromosome"/>
</dbReference>
<dbReference type="Gene3D" id="1.25.40.900">
    <property type="match status" value="1"/>
</dbReference>
<evidence type="ECO:0000259" key="6">
    <source>
        <dbReference type="Pfam" id="PF07980"/>
    </source>
</evidence>
<feature type="domain" description="RagB/SusD" evidence="6">
    <location>
        <begin position="350"/>
        <end position="479"/>
    </location>
</feature>
<dbReference type="InterPro" id="IPR011990">
    <property type="entry name" value="TPR-like_helical_dom_sf"/>
</dbReference>
<evidence type="ECO:0000313" key="9">
    <source>
        <dbReference type="Proteomes" id="UP000008514"/>
    </source>
</evidence>
<comment type="subcellular location">
    <subcellularLocation>
        <location evidence="1">Cell outer membrane</location>
    </subcellularLocation>
</comment>
<keyword evidence="4" id="KW-0472">Membrane</keyword>
<dbReference type="PROSITE" id="PS51257">
    <property type="entry name" value="PROKAR_LIPOPROTEIN"/>
    <property type="match status" value="1"/>
</dbReference>
<feature type="domain" description="SusD-like N-terminal" evidence="7">
    <location>
        <begin position="65"/>
        <end position="232"/>
    </location>
</feature>
<keyword evidence="9" id="KW-1185">Reference proteome</keyword>
<evidence type="ECO:0000256" key="2">
    <source>
        <dbReference type="ARBA" id="ARBA00006275"/>
    </source>
</evidence>
<dbReference type="Pfam" id="PF07980">
    <property type="entry name" value="SusD_RagB"/>
    <property type="match status" value="1"/>
</dbReference>
<dbReference type="RefSeq" id="WP_015023601.1">
    <property type="nucleotide sequence ID" value="NC_018721.1"/>
</dbReference>
<dbReference type="InterPro" id="IPR012944">
    <property type="entry name" value="SusD_RagB_dom"/>
</dbReference>
<sequence length="479" mass="52815">MKNIFIKSLIFVFTIGFLTSCEDKLDQIPFDEFGTENAFVSASDFENGIRGVYANLVSGGLYGSSDNGSILTAADVLSDNVTLATVGNGRLTKRYLHEYTYNVNITMSTMYSNAYSLIFRANQILQFAEAFDGQNKANIVAEAKALRALAHFHVVTFWGKIPTQSADANSGLGVAYLFEADPNVEPARNTVGEVYGFIVDDLTDAARDINESNPDARMGKDAVNLLLSRVYLYMGQWQNSINAANQVSTPVAERDGFVGIWDDSTVSDNGLIFSIENVNPILNIQIGTAWNQGVPQALIAEYVASKELVDLYKEDDIRKEAYIFDATTSGNDLKAIRKLFGREGENDGVVDYKIFRASEASLNRAEAHFRLNQSAQALAALNEVRTERYLNPADGESGNALLSAIKLERRLEFAFEYQRFLDIKRYGESVQREAFGDIADGSGTPSVPLLLEAGSFRFQMPLGQRTLDTNPNAQQNPGY</sequence>
<dbReference type="HOGENOM" id="CLU_015553_3_5_10"/>
<dbReference type="EMBL" id="CP003879">
    <property type="protein sequence ID" value="AFU67995.1"/>
    <property type="molecule type" value="Genomic_DNA"/>
</dbReference>
<dbReference type="SUPFAM" id="SSF48452">
    <property type="entry name" value="TPR-like"/>
    <property type="match status" value="1"/>
</dbReference>
<evidence type="ECO:0000256" key="5">
    <source>
        <dbReference type="ARBA" id="ARBA00023237"/>
    </source>
</evidence>
<protein>
    <submittedName>
        <fullName evidence="8">Outer membrane nutrient binding protein, SusD family</fullName>
    </submittedName>
</protein>
<keyword evidence="5" id="KW-0998">Cell outer membrane</keyword>
<dbReference type="InterPro" id="IPR033985">
    <property type="entry name" value="SusD-like_N"/>
</dbReference>
<dbReference type="STRING" id="313595.P700755_001023"/>
<organism evidence="8 9">
    <name type="scientific">Psychroflexus torquis (strain ATCC 700755 / CIP 106069 / ACAM 623)</name>
    <dbReference type="NCBI Taxonomy" id="313595"/>
    <lineage>
        <taxon>Bacteria</taxon>
        <taxon>Pseudomonadati</taxon>
        <taxon>Bacteroidota</taxon>
        <taxon>Flavobacteriia</taxon>
        <taxon>Flavobacteriales</taxon>
        <taxon>Flavobacteriaceae</taxon>
        <taxon>Psychroflexus</taxon>
    </lineage>
</organism>
<proteinExistence type="inferred from homology"/>
<name>K4IRC0_PSYTT</name>
<dbReference type="eggNOG" id="COG2956">
    <property type="taxonomic scope" value="Bacteria"/>
</dbReference>
<comment type="similarity">
    <text evidence="2">Belongs to the SusD family.</text>
</comment>
<evidence type="ECO:0000313" key="8">
    <source>
        <dbReference type="EMBL" id="AFU67995.1"/>
    </source>
</evidence>
<dbReference type="Pfam" id="PF14322">
    <property type="entry name" value="SusD-like_3"/>
    <property type="match status" value="1"/>
</dbReference>
<reference evidence="8" key="2">
    <citation type="submission" date="2012-09" db="EMBL/GenBank/DDBJ databases">
        <title>The complete sequence of Psychroflexus torquis an extreme psychrophile from sea-ice that is stimulated by light.</title>
        <authorList>
            <person name="Feng S."/>
            <person name="Powell S.M."/>
            <person name="Bowman J.P."/>
        </authorList>
    </citation>
    <scope>NUCLEOTIDE SEQUENCE [LARGE SCALE GENOMIC DNA]</scope>
    <source>
        <strain evidence="8">ATCC 700755</strain>
    </source>
</reference>
<dbReference type="OrthoDB" id="5694214at2"/>
<dbReference type="AlphaFoldDB" id="K4IRC0"/>
<reference evidence="8" key="1">
    <citation type="submission" date="2006-03" db="EMBL/GenBank/DDBJ databases">
        <authorList>
            <person name="Bowman J."/>
            <person name="Ferriera S."/>
            <person name="Johnson J."/>
            <person name="Kravitz S."/>
            <person name="Halpern A."/>
            <person name="Remington K."/>
            <person name="Beeson K."/>
            <person name="Tran B."/>
            <person name="Rogers Y.-H."/>
            <person name="Friedman R."/>
            <person name="Venter J.C."/>
        </authorList>
    </citation>
    <scope>NUCLEOTIDE SEQUENCE [LARGE SCALE GENOMIC DNA]</scope>
    <source>
        <strain evidence="8">ATCC 700755</strain>
    </source>
</reference>
<dbReference type="CDD" id="cd08977">
    <property type="entry name" value="SusD"/>
    <property type="match status" value="1"/>
</dbReference>
<evidence type="ECO:0000256" key="4">
    <source>
        <dbReference type="ARBA" id="ARBA00023136"/>
    </source>
</evidence>
<dbReference type="GO" id="GO:0009279">
    <property type="term" value="C:cell outer membrane"/>
    <property type="evidence" value="ECO:0007669"/>
    <property type="project" value="UniProtKB-SubCell"/>
</dbReference>
<evidence type="ECO:0000256" key="1">
    <source>
        <dbReference type="ARBA" id="ARBA00004442"/>
    </source>
</evidence>
<dbReference type="Gene3D" id="2.20.20.130">
    <property type="match status" value="1"/>
</dbReference>
<keyword evidence="3" id="KW-0732">Signal</keyword>
<dbReference type="Gene3D" id="1.25.40.390">
    <property type="match status" value="1"/>
</dbReference>
<evidence type="ECO:0000259" key="7">
    <source>
        <dbReference type="Pfam" id="PF14322"/>
    </source>
</evidence>
<gene>
    <name evidence="8" type="ordered locus">P700755_001023</name>
</gene>
<evidence type="ECO:0000256" key="3">
    <source>
        <dbReference type="ARBA" id="ARBA00022729"/>
    </source>
</evidence>
<accession>K4IRC0</accession>
<dbReference type="KEGG" id="ptq:P700755_001023"/>